<protein>
    <submittedName>
        <fullName evidence="7">Uncharacterized protein</fullName>
    </submittedName>
</protein>
<dbReference type="InterPro" id="IPR051517">
    <property type="entry name" value="IFITM_antiviral_protein"/>
</dbReference>
<reference evidence="8" key="1">
    <citation type="journal article" date="2017" name="PLoS ONE">
        <title>The Agassiz's desert tortoise genome provides a resource for the conservation of a threatened species.</title>
        <authorList>
            <person name="Tollis M."/>
            <person name="DeNardo D.F."/>
            <person name="Cornelius J.A."/>
            <person name="Dolby G.A."/>
            <person name="Edwards T."/>
            <person name="Henen B.T."/>
            <person name="Karl A.E."/>
            <person name="Murphy R.W."/>
            <person name="Kusumi K."/>
        </authorList>
    </citation>
    <scope>NUCLEOTIDE SEQUENCE [LARGE SCALE GENOMIC DNA]</scope>
</reference>
<evidence type="ECO:0000256" key="2">
    <source>
        <dbReference type="ARBA" id="ARBA00006843"/>
    </source>
</evidence>
<evidence type="ECO:0000313" key="7">
    <source>
        <dbReference type="Ensembl" id="ENSGAGP00000017903.1"/>
    </source>
</evidence>
<comment type="subcellular location">
    <subcellularLocation>
        <location evidence="1">Membrane</location>
    </subcellularLocation>
</comment>
<evidence type="ECO:0000256" key="5">
    <source>
        <dbReference type="ARBA" id="ARBA00023136"/>
    </source>
</evidence>
<evidence type="ECO:0000256" key="4">
    <source>
        <dbReference type="ARBA" id="ARBA00022989"/>
    </source>
</evidence>
<evidence type="ECO:0000256" key="1">
    <source>
        <dbReference type="ARBA" id="ARBA00004370"/>
    </source>
</evidence>
<proteinExistence type="inferred from homology"/>
<dbReference type="GO" id="GO:0045071">
    <property type="term" value="P:negative regulation of viral genome replication"/>
    <property type="evidence" value="ECO:0007669"/>
    <property type="project" value="TreeGrafter"/>
</dbReference>
<dbReference type="InterPro" id="IPR007593">
    <property type="entry name" value="CD225/Dispanin_fam"/>
</dbReference>
<dbReference type="GO" id="GO:0035456">
    <property type="term" value="P:response to interferon-beta"/>
    <property type="evidence" value="ECO:0007669"/>
    <property type="project" value="TreeGrafter"/>
</dbReference>
<feature type="transmembrane region" description="Helical" evidence="6">
    <location>
        <begin position="36"/>
        <end position="60"/>
    </location>
</feature>
<evidence type="ECO:0000313" key="8">
    <source>
        <dbReference type="Proteomes" id="UP000291020"/>
    </source>
</evidence>
<feature type="transmembrane region" description="Helical" evidence="6">
    <location>
        <begin position="88"/>
        <end position="107"/>
    </location>
</feature>
<dbReference type="GO" id="GO:0005886">
    <property type="term" value="C:plasma membrane"/>
    <property type="evidence" value="ECO:0007669"/>
    <property type="project" value="TreeGrafter"/>
</dbReference>
<keyword evidence="5 6" id="KW-0472">Membrane</keyword>
<evidence type="ECO:0000256" key="3">
    <source>
        <dbReference type="ARBA" id="ARBA00022692"/>
    </source>
</evidence>
<dbReference type="GO" id="GO:0046597">
    <property type="term" value="P:host-mediated suppression of symbiont invasion"/>
    <property type="evidence" value="ECO:0007669"/>
    <property type="project" value="TreeGrafter"/>
</dbReference>
<dbReference type="Proteomes" id="UP000291020">
    <property type="component" value="Unassembled WGS sequence"/>
</dbReference>
<dbReference type="PANTHER" id="PTHR13999">
    <property type="entry name" value="INTERFERON INDUCIBLE TRANSMEMBRANE PROTEIN"/>
    <property type="match status" value="1"/>
</dbReference>
<keyword evidence="3 6" id="KW-0812">Transmembrane</keyword>
<dbReference type="PANTHER" id="PTHR13999:SF4">
    <property type="entry name" value="INTERFERON-INDUCED TRANSMEMBRANE PROTEIN 3"/>
    <property type="match status" value="1"/>
</dbReference>
<accession>A0A452HS61</accession>
<dbReference type="GO" id="GO:0060337">
    <property type="term" value="P:type I interferon-mediated signaling pathway"/>
    <property type="evidence" value="ECO:0007669"/>
    <property type="project" value="TreeGrafter"/>
</dbReference>
<organism evidence="7 8">
    <name type="scientific">Gopherus agassizii</name>
    <name type="common">Agassiz's desert tortoise</name>
    <dbReference type="NCBI Taxonomy" id="38772"/>
    <lineage>
        <taxon>Eukaryota</taxon>
        <taxon>Metazoa</taxon>
        <taxon>Chordata</taxon>
        <taxon>Craniata</taxon>
        <taxon>Vertebrata</taxon>
        <taxon>Euteleostomi</taxon>
        <taxon>Archelosauria</taxon>
        <taxon>Testudinata</taxon>
        <taxon>Testudines</taxon>
        <taxon>Cryptodira</taxon>
        <taxon>Durocryptodira</taxon>
        <taxon>Testudinoidea</taxon>
        <taxon>Testudinidae</taxon>
        <taxon>Gopherus</taxon>
    </lineage>
</organism>
<dbReference type="GO" id="GO:0035455">
    <property type="term" value="P:response to interferon-alpha"/>
    <property type="evidence" value="ECO:0007669"/>
    <property type="project" value="TreeGrafter"/>
</dbReference>
<reference evidence="7" key="2">
    <citation type="submission" date="2025-08" db="UniProtKB">
        <authorList>
            <consortium name="Ensembl"/>
        </authorList>
    </citation>
    <scope>IDENTIFICATION</scope>
</reference>
<name>A0A452HS61_9SAUR</name>
<comment type="similarity">
    <text evidence="2">Belongs to the CD225/Dispanin family.</text>
</comment>
<dbReference type="AlphaFoldDB" id="A0A452HS61"/>
<keyword evidence="4 6" id="KW-1133">Transmembrane helix</keyword>
<reference evidence="7" key="3">
    <citation type="submission" date="2025-09" db="UniProtKB">
        <authorList>
            <consortium name="Ensembl"/>
        </authorList>
    </citation>
    <scope>IDENTIFICATION</scope>
</reference>
<dbReference type="GO" id="GO:0034341">
    <property type="term" value="P:response to type II interferon"/>
    <property type="evidence" value="ECO:0007669"/>
    <property type="project" value="TreeGrafter"/>
</dbReference>
<dbReference type="GO" id="GO:0051607">
    <property type="term" value="P:defense response to virus"/>
    <property type="evidence" value="ECO:0007669"/>
    <property type="project" value="TreeGrafter"/>
</dbReference>
<dbReference type="Pfam" id="PF04505">
    <property type="entry name" value="CD225"/>
    <property type="match status" value="1"/>
</dbReference>
<sequence>MRGLRARAEVAGAGRPGSQVHLHRTREVLPLQPPHCFVLLSLFSTFFCNVCCLGFTALVFSFKARDRKVLGDTDGAGSNGKTAKCLNIAVLVLGCSVVLVFIILLSVKLHRSSVRGEDQGLLYLNHPSGFSPAG</sequence>
<dbReference type="Ensembl" id="ENSGAGT00000020424.1">
    <property type="protein sequence ID" value="ENSGAGP00000017903.1"/>
    <property type="gene ID" value="ENSGAGG00000013267.1"/>
</dbReference>
<dbReference type="STRING" id="38772.ENSGAGP00000017903"/>
<evidence type="ECO:0000256" key="6">
    <source>
        <dbReference type="SAM" id="Phobius"/>
    </source>
</evidence>
<keyword evidence="8" id="KW-1185">Reference proteome</keyword>